<dbReference type="InterPro" id="IPR002059">
    <property type="entry name" value="CSP_DNA-bd"/>
</dbReference>
<evidence type="ECO:0000313" key="3">
    <source>
        <dbReference type="Proteomes" id="UP000542742"/>
    </source>
</evidence>
<sequence>MTSVGSVRMFDVDEGWGVIDGPDVPGGCWVHFSVLAMDGFRMLTPGQRVSFTAEAAQQDGFAFRAVKVWTGPDEPVDAPRPVSTSTAYESWLTVTFDPPLPDDASETRA</sequence>
<keyword evidence="3" id="KW-1185">Reference proteome</keyword>
<organism evidence="2 3">
    <name type="scientific">Paractinoplanes abujensis</name>
    <dbReference type="NCBI Taxonomy" id="882441"/>
    <lineage>
        <taxon>Bacteria</taxon>
        <taxon>Bacillati</taxon>
        <taxon>Actinomycetota</taxon>
        <taxon>Actinomycetes</taxon>
        <taxon>Micromonosporales</taxon>
        <taxon>Micromonosporaceae</taxon>
        <taxon>Paractinoplanes</taxon>
    </lineage>
</organism>
<dbReference type="Pfam" id="PF00313">
    <property type="entry name" value="CSD"/>
    <property type="match status" value="1"/>
</dbReference>
<dbReference type="GO" id="GO:0003676">
    <property type="term" value="F:nucleic acid binding"/>
    <property type="evidence" value="ECO:0007669"/>
    <property type="project" value="InterPro"/>
</dbReference>
<protein>
    <submittedName>
        <fullName evidence="2">CspA family cold shock protein</fullName>
    </submittedName>
</protein>
<gene>
    <name evidence="2" type="ORF">BKA14_001169</name>
</gene>
<dbReference type="PROSITE" id="PS51857">
    <property type="entry name" value="CSD_2"/>
    <property type="match status" value="1"/>
</dbReference>
<dbReference type="EMBL" id="JACHMF010000001">
    <property type="protein sequence ID" value="MBB4691021.1"/>
    <property type="molecule type" value="Genomic_DNA"/>
</dbReference>
<dbReference type="SUPFAM" id="SSF50249">
    <property type="entry name" value="Nucleic acid-binding proteins"/>
    <property type="match status" value="1"/>
</dbReference>
<dbReference type="Gene3D" id="2.40.50.140">
    <property type="entry name" value="Nucleic acid-binding proteins"/>
    <property type="match status" value="1"/>
</dbReference>
<accession>A0A7W7CM02</accession>
<proteinExistence type="predicted"/>
<dbReference type="AlphaFoldDB" id="A0A7W7CM02"/>
<dbReference type="Proteomes" id="UP000542742">
    <property type="component" value="Unassembled WGS sequence"/>
</dbReference>
<name>A0A7W7CM02_9ACTN</name>
<evidence type="ECO:0000259" key="1">
    <source>
        <dbReference type="PROSITE" id="PS51857"/>
    </source>
</evidence>
<feature type="domain" description="CSD" evidence="1">
    <location>
        <begin position="2"/>
        <end position="70"/>
    </location>
</feature>
<dbReference type="InterPro" id="IPR012340">
    <property type="entry name" value="NA-bd_OB-fold"/>
</dbReference>
<evidence type="ECO:0000313" key="2">
    <source>
        <dbReference type="EMBL" id="MBB4691021.1"/>
    </source>
</evidence>
<dbReference type="RefSeq" id="WP_184949894.1">
    <property type="nucleotide sequence ID" value="NZ_BOMC01000009.1"/>
</dbReference>
<reference evidence="2 3" key="1">
    <citation type="submission" date="2020-08" db="EMBL/GenBank/DDBJ databases">
        <title>Sequencing the genomes of 1000 actinobacteria strains.</title>
        <authorList>
            <person name="Klenk H.-P."/>
        </authorList>
    </citation>
    <scope>NUCLEOTIDE SEQUENCE [LARGE SCALE GENOMIC DNA]</scope>
    <source>
        <strain evidence="2 3">DSM 45518</strain>
    </source>
</reference>
<comment type="caution">
    <text evidence="2">The sequence shown here is derived from an EMBL/GenBank/DDBJ whole genome shotgun (WGS) entry which is preliminary data.</text>
</comment>